<name>A0A0F8YVH5_9ZZZZ</name>
<accession>A0A0F8YVH5</accession>
<sequence>METEDLKEELTNFNGNGHDRAKNSLTNFFSLIILTIYFEIKKVILEEKNTHA</sequence>
<organism evidence="1">
    <name type="scientific">marine sediment metagenome</name>
    <dbReference type="NCBI Taxonomy" id="412755"/>
    <lineage>
        <taxon>unclassified sequences</taxon>
        <taxon>metagenomes</taxon>
        <taxon>ecological metagenomes</taxon>
    </lineage>
</organism>
<gene>
    <name evidence="1" type="ORF">LCGC14_2849690</name>
</gene>
<proteinExistence type="predicted"/>
<comment type="caution">
    <text evidence="1">The sequence shown here is derived from an EMBL/GenBank/DDBJ whole genome shotgun (WGS) entry which is preliminary data.</text>
</comment>
<evidence type="ECO:0000313" key="1">
    <source>
        <dbReference type="EMBL" id="KKK77825.1"/>
    </source>
</evidence>
<protein>
    <submittedName>
        <fullName evidence="1">Uncharacterized protein</fullName>
    </submittedName>
</protein>
<dbReference type="AlphaFoldDB" id="A0A0F8YVH5"/>
<reference evidence="1" key="1">
    <citation type="journal article" date="2015" name="Nature">
        <title>Complex archaea that bridge the gap between prokaryotes and eukaryotes.</title>
        <authorList>
            <person name="Spang A."/>
            <person name="Saw J.H."/>
            <person name="Jorgensen S.L."/>
            <person name="Zaremba-Niedzwiedzka K."/>
            <person name="Martijn J."/>
            <person name="Lind A.E."/>
            <person name="van Eijk R."/>
            <person name="Schleper C."/>
            <person name="Guy L."/>
            <person name="Ettema T.J."/>
        </authorList>
    </citation>
    <scope>NUCLEOTIDE SEQUENCE</scope>
</reference>
<dbReference type="EMBL" id="LAZR01054765">
    <property type="protein sequence ID" value="KKK77825.1"/>
    <property type="molecule type" value="Genomic_DNA"/>
</dbReference>